<name>A0A1T5M4V3_9FIRM</name>
<dbReference type="RefSeq" id="WP_280175289.1">
    <property type="nucleotide sequence ID" value="NZ_FUZT01000010.1"/>
</dbReference>
<dbReference type="Proteomes" id="UP000190285">
    <property type="component" value="Unassembled WGS sequence"/>
</dbReference>
<evidence type="ECO:0000313" key="2">
    <source>
        <dbReference type="Proteomes" id="UP000190285"/>
    </source>
</evidence>
<proteinExistence type="predicted"/>
<dbReference type="AlphaFoldDB" id="A0A1T5M4V3"/>
<keyword evidence="2" id="KW-1185">Reference proteome</keyword>
<protein>
    <submittedName>
        <fullName evidence="1">Uncharacterized protein</fullName>
    </submittedName>
</protein>
<dbReference type="EMBL" id="FUZT01000010">
    <property type="protein sequence ID" value="SKC83240.1"/>
    <property type="molecule type" value="Genomic_DNA"/>
</dbReference>
<evidence type="ECO:0000313" key="1">
    <source>
        <dbReference type="EMBL" id="SKC83240.1"/>
    </source>
</evidence>
<organism evidence="1 2">
    <name type="scientific">Maledivibacter halophilus</name>
    <dbReference type="NCBI Taxonomy" id="36842"/>
    <lineage>
        <taxon>Bacteria</taxon>
        <taxon>Bacillati</taxon>
        <taxon>Bacillota</taxon>
        <taxon>Clostridia</taxon>
        <taxon>Peptostreptococcales</taxon>
        <taxon>Caminicellaceae</taxon>
        <taxon>Maledivibacter</taxon>
    </lineage>
</organism>
<reference evidence="1 2" key="1">
    <citation type="submission" date="2017-02" db="EMBL/GenBank/DDBJ databases">
        <authorList>
            <person name="Peterson S.W."/>
        </authorList>
    </citation>
    <scope>NUCLEOTIDE SEQUENCE [LARGE SCALE GENOMIC DNA]</scope>
    <source>
        <strain evidence="1 2">M1</strain>
    </source>
</reference>
<gene>
    <name evidence="1" type="ORF">SAMN02194393_03852</name>
</gene>
<sequence>MESKNKLNEVPLANVNDNELKSIKDLEEKMKDKYYLIAFDKRK</sequence>
<accession>A0A1T5M4V3</accession>